<evidence type="ECO:0000313" key="2">
    <source>
        <dbReference type="EMBL" id="GAI25300.1"/>
    </source>
</evidence>
<dbReference type="Pfam" id="PF08937">
    <property type="entry name" value="ThsB_TIR"/>
    <property type="match status" value="1"/>
</dbReference>
<dbReference type="Gene3D" id="3.40.50.11200">
    <property type="match status" value="1"/>
</dbReference>
<dbReference type="SUPFAM" id="SSF52200">
    <property type="entry name" value="Toll/Interleukin receptor TIR domain"/>
    <property type="match status" value="1"/>
</dbReference>
<reference evidence="2" key="1">
    <citation type="journal article" date="2014" name="Front. Microbiol.">
        <title>High frequency of phylogenetically diverse reductive dehalogenase-homologous genes in deep subseafloor sedimentary metagenomes.</title>
        <authorList>
            <person name="Kawai M."/>
            <person name="Futagami T."/>
            <person name="Toyoda A."/>
            <person name="Takaki Y."/>
            <person name="Nishi S."/>
            <person name="Hori S."/>
            <person name="Arai W."/>
            <person name="Tsubouchi T."/>
            <person name="Morono Y."/>
            <person name="Uchiyama I."/>
            <person name="Ito T."/>
            <person name="Fujiyama A."/>
            <person name="Inagaki F."/>
            <person name="Takami H."/>
        </authorList>
    </citation>
    <scope>NUCLEOTIDE SEQUENCE</scope>
    <source>
        <strain evidence="2">Expedition CK06-06</strain>
    </source>
</reference>
<dbReference type="EMBL" id="BARV01022904">
    <property type="protein sequence ID" value="GAI25300.1"/>
    <property type="molecule type" value="Genomic_DNA"/>
</dbReference>
<comment type="caution">
    <text evidence="2">The sequence shown here is derived from an EMBL/GenBank/DDBJ whole genome shotgun (WGS) entry which is preliminary data.</text>
</comment>
<dbReference type="AlphaFoldDB" id="X1NER4"/>
<evidence type="ECO:0000259" key="1">
    <source>
        <dbReference type="Pfam" id="PF08937"/>
    </source>
</evidence>
<protein>
    <recommendedName>
        <fullName evidence="1">Thoeris protein ThsB TIR-like domain-containing protein</fullName>
    </recommendedName>
</protein>
<feature type="domain" description="Thoeris protein ThsB TIR-like" evidence="1">
    <location>
        <begin position="39"/>
        <end position="129"/>
    </location>
</feature>
<dbReference type="InterPro" id="IPR035897">
    <property type="entry name" value="Toll_tir_struct_dom_sf"/>
</dbReference>
<name>X1NER4_9ZZZZ</name>
<accession>X1NER4</accession>
<organism evidence="2">
    <name type="scientific">marine sediment metagenome</name>
    <dbReference type="NCBI Taxonomy" id="412755"/>
    <lineage>
        <taxon>unclassified sequences</taxon>
        <taxon>metagenomes</taxon>
        <taxon>ecological metagenomes</taxon>
    </lineage>
</organism>
<dbReference type="InterPro" id="IPR015032">
    <property type="entry name" value="ThsB__TIR-like_domain"/>
</dbReference>
<gene>
    <name evidence="2" type="ORF">S06H3_37661</name>
</gene>
<sequence>MGGTGGGGRSLRRDELRALEQAARASLREAAQPKRRNVFISFIEEDLAEVNLLRGQAKNEDSNLEFNDWSLRKPFDSEDAEYIKRGIRERIRQSSVTVVYVTENTTKSKWVDWEIRESIKLGKAVIAAKVVDLPLPAGPVTRISPLGLRTSCLQICGSPNSSTDGIVNGTSRKARLIVPLCCNTLTRNRASPGTE</sequence>
<proteinExistence type="predicted"/>